<sequence>MNKFILILLILSFPLSLVLLAQNERDVFPSKLPEVVPDTLTQAKVKEDSLFYSADSVSYYQNLEQIRLYGNTNIRYQEFTISSDSIVINLKTNCAYSVGNTVMQDGAQILLGSNVAYDIETQTGIMENGISSMDKSFYSGKQVRKIDVETYDVDDCNFTTCEYEEPDFWFTAKQVRIYNKDKIVGKNVVAYVNHLPIFYFPFITIPLERGRHPGFLIPVPGYNVVDGKFLKDIAWYYPYKDYADIIVSFDLYEKTGWKADLNLSYLKRYILNGNLNAAYQKKLTDIQTYNDWSVKANHHQELGNKATFDLNVDFVSNKRIWEGSSDINESLAQTVTSSVSYRQPLLSSYLNIGSTYTEDLINNRASISLPSATFSLPSRPVYEIFYHPERSPDAWWSNISYNYNVRFDHIGIMNAPHRDFQDYIWNNETDPENPDSYLTQHNAGIKQQLGLSYNWKALGWLNFQHGLSYNEAWFDRDKNGNNWVRGNDYYAYTNTNFNVYGVRNFQQGWLKSIRHLLTPSAGISISPDFTKNKQFYNFGGIYLSNAGKAANLNLSLDQRWQIKYGNDNKKINDLIGWRTGISANLVKKDHPFGNLSHSAYFRPGAINLGTFQMPGTKYKLDKISLAYSAQYSLYHNPYKMHLLDWQPSNQYFSQALTLTGSAPYQKYFTREKNRTFDPYQTPDSLQIFAEEITSLSGQDNWKLSLSHDLSATKSMSDPVSQNLRMDSSFKITQNWSISYGNYVNLKTGKMLSQTFHIIRDLHCWKLDFSYSRRNEYWEYRIALFNVVFPDALRFQTHDSGRS</sequence>
<name>A0AC61QIE6_9BACT</name>
<comment type="caution">
    <text evidence="1">The sequence shown here is derived from an EMBL/GenBank/DDBJ whole genome shotgun (WGS) entry which is preliminary data.</text>
</comment>
<evidence type="ECO:0000313" key="2">
    <source>
        <dbReference type="Proteomes" id="UP000294588"/>
    </source>
</evidence>
<evidence type="ECO:0000313" key="1">
    <source>
        <dbReference type="EMBL" id="TDF72691.1"/>
    </source>
</evidence>
<proteinExistence type="predicted"/>
<accession>A0AC61QIE6</accession>
<reference evidence="1" key="1">
    <citation type="submission" date="2019-03" db="EMBL/GenBank/DDBJ databases">
        <title>Candidatus Syntrophosphaera thermopropionivorans: a novel player in syntrophic propionate oxidation during anaerobic digestion.</title>
        <authorList>
            <person name="Dyksma S."/>
        </authorList>
    </citation>
    <scope>NUCLEOTIDE SEQUENCE</scope>
    <source>
        <strain evidence="1">W5</strain>
    </source>
</reference>
<keyword evidence="2" id="KW-1185">Reference proteome</keyword>
<dbReference type="Proteomes" id="UP000294588">
    <property type="component" value="Unassembled WGS sequence"/>
</dbReference>
<organism evidence="1 2">
    <name type="scientific">Candidatus Syntrophosphaera thermopropionivorans</name>
    <dbReference type="NCBI Taxonomy" id="2593015"/>
    <lineage>
        <taxon>Bacteria</taxon>
        <taxon>Pseudomonadati</taxon>
        <taxon>Candidatus Cloacimonadota</taxon>
        <taxon>Candidatus Cloacimonadia</taxon>
        <taxon>Candidatus Cloacimonadales</taxon>
        <taxon>Candidatus Cloacimonadaceae</taxon>
        <taxon>Candidatus Syntrophosphaera</taxon>
    </lineage>
</organism>
<protein>
    <submittedName>
        <fullName evidence="1">LPS-assembly protein LptD</fullName>
    </submittedName>
</protein>
<dbReference type="EMBL" id="SMOG01000020">
    <property type="protein sequence ID" value="TDF72691.1"/>
    <property type="molecule type" value="Genomic_DNA"/>
</dbReference>
<gene>
    <name evidence="1" type="ORF">E0946_05810</name>
</gene>